<organism evidence="1">
    <name type="scientific">Tanacetum cinerariifolium</name>
    <name type="common">Dalmatian daisy</name>
    <name type="synonym">Chrysanthemum cinerariifolium</name>
    <dbReference type="NCBI Taxonomy" id="118510"/>
    <lineage>
        <taxon>Eukaryota</taxon>
        <taxon>Viridiplantae</taxon>
        <taxon>Streptophyta</taxon>
        <taxon>Embryophyta</taxon>
        <taxon>Tracheophyta</taxon>
        <taxon>Spermatophyta</taxon>
        <taxon>Magnoliopsida</taxon>
        <taxon>eudicotyledons</taxon>
        <taxon>Gunneridae</taxon>
        <taxon>Pentapetalae</taxon>
        <taxon>asterids</taxon>
        <taxon>campanulids</taxon>
        <taxon>Asterales</taxon>
        <taxon>Asteraceae</taxon>
        <taxon>Asteroideae</taxon>
        <taxon>Anthemideae</taxon>
        <taxon>Anthemidinae</taxon>
        <taxon>Tanacetum</taxon>
    </lineage>
</organism>
<reference evidence="1" key="1">
    <citation type="journal article" date="2019" name="Sci. Rep.">
        <title>Draft genome of Tanacetum cinerariifolium, the natural source of mosquito coil.</title>
        <authorList>
            <person name="Yamashiro T."/>
            <person name="Shiraishi A."/>
            <person name="Satake H."/>
            <person name="Nakayama K."/>
        </authorList>
    </citation>
    <scope>NUCLEOTIDE SEQUENCE</scope>
</reference>
<sequence length="125" mass="13700">GSSLGMLPLGHHNYQWTLSEGLRTTLLRFPSSSTLDFCLFVFDFQCPPALPSLSDSASLSISLRLLWYDRRLESFETSGHAAGMSRSKPFLEVPSSTRCPRLGVFTLAGLHRKQACPSPADLAPS</sequence>
<dbReference type="EMBL" id="BKCJ010379270">
    <property type="protein sequence ID" value="GFA16652.1"/>
    <property type="molecule type" value="Genomic_DNA"/>
</dbReference>
<proteinExistence type="predicted"/>
<dbReference type="AlphaFoldDB" id="A0A699J722"/>
<gene>
    <name evidence="1" type="ORF">Tci_588624</name>
</gene>
<name>A0A699J722_TANCI</name>
<protein>
    <submittedName>
        <fullName evidence="1">Uncharacterized protein</fullName>
    </submittedName>
</protein>
<evidence type="ECO:0000313" key="1">
    <source>
        <dbReference type="EMBL" id="GFA16652.1"/>
    </source>
</evidence>
<accession>A0A699J722</accession>
<feature type="non-terminal residue" evidence="1">
    <location>
        <position position="1"/>
    </location>
</feature>
<comment type="caution">
    <text evidence="1">The sequence shown here is derived from an EMBL/GenBank/DDBJ whole genome shotgun (WGS) entry which is preliminary data.</text>
</comment>